<name>A0A9P8BNQ9_9FUNG</name>
<evidence type="ECO:0000313" key="1">
    <source>
        <dbReference type="EMBL" id="KAG9062500.1"/>
    </source>
</evidence>
<proteinExistence type="predicted"/>
<gene>
    <name evidence="1" type="ORF">KI688_005415</name>
</gene>
<dbReference type="EMBL" id="JAHRHY010000019">
    <property type="protein sequence ID" value="KAG9062500.1"/>
    <property type="molecule type" value="Genomic_DNA"/>
</dbReference>
<organism evidence="1 2">
    <name type="scientific">Linnemannia hyalina</name>
    <dbReference type="NCBI Taxonomy" id="64524"/>
    <lineage>
        <taxon>Eukaryota</taxon>
        <taxon>Fungi</taxon>
        <taxon>Fungi incertae sedis</taxon>
        <taxon>Mucoromycota</taxon>
        <taxon>Mortierellomycotina</taxon>
        <taxon>Mortierellomycetes</taxon>
        <taxon>Mortierellales</taxon>
        <taxon>Mortierellaceae</taxon>
        <taxon>Linnemannia</taxon>
    </lineage>
</organism>
<evidence type="ECO:0000313" key="2">
    <source>
        <dbReference type="Proteomes" id="UP000707451"/>
    </source>
</evidence>
<reference evidence="1" key="1">
    <citation type="submission" date="2021-06" db="EMBL/GenBank/DDBJ databases">
        <title>Genome Sequence of Mortierella hyaline Strain SCG-10, a Cold-Adapted, Nitrate-Reducing Fungus Isolated from Soil in Minnesota, USA.</title>
        <authorList>
            <person name="Aldossari N."/>
        </authorList>
    </citation>
    <scope>NUCLEOTIDE SEQUENCE</scope>
    <source>
        <strain evidence="1">SCG-10</strain>
    </source>
</reference>
<sequence length="93" mass="10244">MHIRVGAIGAPGTTGITFRADPGYVRRIMAGQGSYRDLVALDWFFQHFLPIMTILQSIDISRTQGNNGTLVAELLTEHTDNLRTVKISSTTPN</sequence>
<dbReference type="Proteomes" id="UP000707451">
    <property type="component" value="Unassembled WGS sequence"/>
</dbReference>
<dbReference type="AlphaFoldDB" id="A0A9P8BNQ9"/>
<protein>
    <submittedName>
        <fullName evidence="1">Uncharacterized protein</fullName>
    </submittedName>
</protein>
<accession>A0A9P8BNQ9</accession>
<keyword evidence="2" id="KW-1185">Reference proteome</keyword>
<comment type="caution">
    <text evidence="1">The sequence shown here is derived from an EMBL/GenBank/DDBJ whole genome shotgun (WGS) entry which is preliminary data.</text>
</comment>